<dbReference type="OrthoDB" id="2185967at2"/>
<dbReference type="AlphaFoldDB" id="A0A179EQQ9"/>
<gene>
    <name evidence="2" type="ORF">A6E74_08415</name>
    <name evidence="1" type="ORF">ETH01_18880</name>
</gene>
<evidence type="ECO:0000313" key="2">
    <source>
        <dbReference type="EMBL" id="OAQ55504.1"/>
    </source>
</evidence>
<reference evidence="2 3" key="1">
    <citation type="submission" date="2016-04" db="EMBL/GenBank/DDBJ databases">
        <title>Draft genome of an Enterococcus thailandicus strain isolated from bovine feces.</title>
        <authorList>
            <person name="Beukers A.G."/>
            <person name="Zaheer R."/>
            <person name="Goji N."/>
            <person name="Cook S.R."/>
            <person name="Amoako K."/>
            <person name="Chaves A.V."/>
            <person name="Ward M.P."/>
            <person name="Mcallister T.A."/>
        </authorList>
    </citation>
    <scope>NUCLEOTIDE SEQUENCE [LARGE SCALE GENOMIC DNA]</scope>
    <source>
        <strain evidence="2 3">F0711D 46</strain>
    </source>
</reference>
<dbReference type="PATRIC" id="fig|417368.6.peg.692"/>
<reference evidence="1 4" key="2">
    <citation type="submission" date="2019-07" db="EMBL/GenBank/DDBJ databases">
        <title>Whole genome shotgun sequence of Enterococcus thailandicus NBRC 101867.</title>
        <authorList>
            <person name="Hosoyama A."/>
            <person name="Uohara A."/>
            <person name="Ohji S."/>
            <person name="Ichikawa N."/>
        </authorList>
    </citation>
    <scope>NUCLEOTIDE SEQUENCE [LARGE SCALE GENOMIC DNA]</scope>
    <source>
        <strain evidence="1 4">NBRC 101867</strain>
    </source>
</reference>
<evidence type="ECO:0000313" key="3">
    <source>
        <dbReference type="Proteomes" id="UP000078516"/>
    </source>
</evidence>
<dbReference type="EMBL" id="LWMN01000013">
    <property type="protein sequence ID" value="OAQ55504.1"/>
    <property type="molecule type" value="Genomic_DNA"/>
</dbReference>
<dbReference type="GeneID" id="77486741"/>
<accession>A0A179EQQ9</accession>
<evidence type="ECO:0000313" key="1">
    <source>
        <dbReference type="EMBL" id="GEK37601.1"/>
    </source>
</evidence>
<dbReference type="KEGG" id="eth:CK496_03720"/>
<protein>
    <submittedName>
        <fullName evidence="2">Uncharacterized protein</fullName>
    </submittedName>
</protein>
<evidence type="ECO:0000313" key="4">
    <source>
        <dbReference type="Proteomes" id="UP000321361"/>
    </source>
</evidence>
<name>A0A179EQQ9_ENTTH</name>
<keyword evidence="3" id="KW-1185">Reference proteome</keyword>
<dbReference type="Proteomes" id="UP000078516">
    <property type="component" value="Unassembled WGS sequence"/>
</dbReference>
<dbReference type="RefSeq" id="WP_067484028.1">
    <property type="nucleotide sequence ID" value="NZ_BJUG01000010.1"/>
</dbReference>
<dbReference type="Proteomes" id="UP000321361">
    <property type="component" value="Unassembled WGS sequence"/>
</dbReference>
<comment type="caution">
    <text evidence="2">The sequence shown here is derived from an EMBL/GenBank/DDBJ whole genome shotgun (WGS) entry which is preliminary data.</text>
</comment>
<dbReference type="EMBL" id="BJUG01000010">
    <property type="protein sequence ID" value="GEK37601.1"/>
    <property type="molecule type" value="Genomic_DNA"/>
</dbReference>
<proteinExistence type="predicted"/>
<organism evidence="2 3">
    <name type="scientific">Enterococcus thailandicus</name>
    <dbReference type="NCBI Taxonomy" id="417368"/>
    <lineage>
        <taxon>Bacteria</taxon>
        <taxon>Bacillati</taxon>
        <taxon>Bacillota</taxon>
        <taxon>Bacilli</taxon>
        <taxon>Lactobacillales</taxon>
        <taxon>Enterococcaceae</taxon>
        <taxon>Enterococcus</taxon>
    </lineage>
</organism>
<sequence length="78" mass="8843">MKKEEIILGQIYECHAIGLKKKVTGEIIKKLENSVILCVEEYDRIDHAEVQDKAGKVMAKYSEICSQEVSEYGLIEIA</sequence>